<reference evidence="3 4" key="1">
    <citation type="submission" date="2018-06" db="EMBL/GenBank/DDBJ databases">
        <authorList>
            <consortium name="PulseNet: The National Subtyping Network for Foodborne Disease Surveillance"/>
            <person name="Tarr C.L."/>
            <person name="Trees E."/>
            <person name="Katz L.S."/>
            <person name="Carleton-Romer H.A."/>
            <person name="Stroika S."/>
            <person name="Kucerova Z."/>
            <person name="Roache K.F."/>
            <person name="Sabol A.L."/>
            <person name="Besser J."/>
            <person name="Gerner-Smidt P."/>
        </authorList>
    </citation>
    <scope>NUCLEOTIDE SEQUENCE [LARGE SCALE GENOMIC DNA]</scope>
    <source>
        <strain evidence="2 5">2016D-0221</strain>
        <strain evidence="3 4">PNUSAC001503</strain>
    </source>
</reference>
<dbReference type="AlphaFoldDB" id="A0A5L4IDV4"/>
<dbReference type="PANTHER" id="PTHR34138">
    <property type="entry name" value="CELL SHAPE-DETERMINING PROTEIN MREC"/>
    <property type="match status" value="1"/>
</dbReference>
<dbReference type="InterPro" id="IPR055342">
    <property type="entry name" value="MreC_beta-barrel_core"/>
</dbReference>
<dbReference type="NCBIfam" id="NF010507">
    <property type="entry name" value="PRK13922.10-6"/>
    <property type="match status" value="1"/>
</dbReference>
<dbReference type="Pfam" id="PF04085">
    <property type="entry name" value="MreC"/>
    <property type="match status" value="1"/>
</dbReference>
<evidence type="ECO:0000259" key="1">
    <source>
        <dbReference type="Pfam" id="PF04085"/>
    </source>
</evidence>
<evidence type="ECO:0000313" key="3">
    <source>
        <dbReference type="EMBL" id="EAI8858562.1"/>
    </source>
</evidence>
<dbReference type="Proteomes" id="UP000535509">
    <property type="component" value="Unassembled WGS sequence"/>
</dbReference>
<dbReference type="InterPro" id="IPR007221">
    <property type="entry name" value="MreC"/>
</dbReference>
<dbReference type="GO" id="GO:0008360">
    <property type="term" value="P:regulation of cell shape"/>
    <property type="evidence" value="ECO:0007669"/>
    <property type="project" value="InterPro"/>
</dbReference>
<dbReference type="Gene3D" id="2.40.10.350">
    <property type="entry name" value="Rod shape-determining protein MreC, domain 2"/>
    <property type="match status" value="1"/>
</dbReference>
<comment type="caution">
    <text evidence="3">The sequence shown here is derived from an EMBL/GenBank/DDBJ whole genome shotgun (WGS) entry which is preliminary data.</text>
</comment>
<feature type="domain" description="Rod shape-determining protein MreC beta-barrel core" evidence="1">
    <location>
        <begin position="154"/>
        <end position="246"/>
    </location>
</feature>
<proteinExistence type="predicted"/>
<dbReference type="GO" id="GO:0005886">
    <property type="term" value="C:plasma membrane"/>
    <property type="evidence" value="ECO:0007669"/>
    <property type="project" value="TreeGrafter"/>
</dbReference>
<gene>
    <name evidence="3" type="primary">mreC</name>
    <name evidence="2" type="ORF">BVH53_01875</name>
    <name evidence="3" type="ORF">CX802_01685</name>
</gene>
<protein>
    <submittedName>
        <fullName evidence="3">Rod shape-determining protein MreC</fullName>
    </submittedName>
</protein>
<dbReference type="GeneID" id="61064162"/>
<dbReference type="PANTHER" id="PTHR34138:SF1">
    <property type="entry name" value="CELL SHAPE-DETERMINING PROTEIN MREC"/>
    <property type="match status" value="1"/>
</dbReference>
<dbReference type="EMBL" id="AABQDW010000002">
    <property type="protein sequence ID" value="EAI5407458.1"/>
    <property type="molecule type" value="Genomic_DNA"/>
</dbReference>
<keyword evidence="4" id="KW-1185">Reference proteome</keyword>
<evidence type="ECO:0000313" key="2">
    <source>
        <dbReference type="EMBL" id="EAI5407458.1"/>
    </source>
</evidence>
<dbReference type="Proteomes" id="UP000557842">
    <property type="component" value="Unassembled WGS sequence"/>
</dbReference>
<dbReference type="EMBL" id="AABTCC010000003">
    <property type="protein sequence ID" value="EAI8858562.1"/>
    <property type="molecule type" value="Genomic_DNA"/>
</dbReference>
<evidence type="ECO:0000313" key="4">
    <source>
        <dbReference type="Proteomes" id="UP000535509"/>
    </source>
</evidence>
<evidence type="ECO:0000313" key="5">
    <source>
        <dbReference type="Proteomes" id="UP000557842"/>
    </source>
</evidence>
<sequence length="250" mass="28397">MKNKIKFILTIGCLTFVSFYFSDYARRFFVDSTSSSIGFYQNFTGFLKDKITEHFRQAEEIRALRAQNLELERSAALLSAFAYELNNILSDKNSTIYAPEVKLVSALSYVNMGDYNKVWLDFKEFNEDKIYGLIYKGRSAGIVVNKDRKPLGLLQTDPESMFSVFIGENKISGIAKGNNKNIVIKYISQWLNPKVGDEVYTSGLDGIFFGGIPVGKIVEIKEQDLYKSAIVEPDNKIEVPSYLYVVTKEN</sequence>
<name>A0A5L4IDV4_CAMFE</name>
<dbReference type="RefSeq" id="WP_010399641.1">
    <property type="nucleotide sequence ID" value="NZ_AABUZP020000024.1"/>
</dbReference>
<accession>A0A5L4IDV4</accession>
<dbReference type="InterPro" id="IPR042175">
    <property type="entry name" value="Cell/Rod_MreC_2"/>
</dbReference>
<organism evidence="3 4">
    <name type="scientific">Campylobacter fetus</name>
    <dbReference type="NCBI Taxonomy" id="196"/>
    <lineage>
        <taxon>Bacteria</taxon>
        <taxon>Pseudomonadati</taxon>
        <taxon>Campylobacterota</taxon>
        <taxon>Epsilonproteobacteria</taxon>
        <taxon>Campylobacterales</taxon>
        <taxon>Campylobacteraceae</taxon>
        <taxon>Campylobacter</taxon>
    </lineage>
</organism>